<dbReference type="EC" id="2.7.7.7" evidence="7"/>
<dbReference type="AlphaFoldDB" id="A0A6A6WMV5"/>
<protein>
    <recommendedName>
        <fullName evidence="7">DNA polymerase</fullName>
        <ecNumber evidence="7">2.7.7.7</ecNumber>
    </recommendedName>
</protein>
<dbReference type="FunFam" id="3.30.210.10:FF:000005">
    <property type="entry name" value="DNA polymerase IV"/>
    <property type="match status" value="1"/>
</dbReference>
<dbReference type="Pfam" id="PF14791">
    <property type="entry name" value="DNA_pol_B_thumb"/>
    <property type="match status" value="1"/>
</dbReference>
<dbReference type="InterPro" id="IPR002054">
    <property type="entry name" value="DNA-dir_DNA_pol_X"/>
</dbReference>
<dbReference type="SUPFAM" id="SSF47802">
    <property type="entry name" value="DNA polymerase beta, N-terminal domain-like"/>
    <property type="match status" value="1"/>
</dbReference>
<dbReference type="GO" id="GO:0003677">
    <property type="term" value="F:DNA binding"/>
    <property type="evidence" value="ECO:0007669"/>
    <property type="project" value="UniProtKB-UniRule"/>
</dbReference>
<evidence type="ECO:0000256" key="8">
    <source>
        <dbReference type="SAM" id="MobiDB-lite"/>
    </source>
</evidence>
<dbReference type="GeneID" id="54482669"/>
<dbReference type="InterPro" id="IPR001357">
    <property type="entry name" value="BRCT_dom"/>
</dbReference>
<dbReference type="Pfam" id="PF14716">
    <property type="entry name" value="HHH_8"/>
    <property type="match status" value="1"/>
</dbReference>
<comment type="subcellular location">
    <subcellularLocation>
        <location evidence="7">Nucleus</location>
    </subcellularLocation>
</comment>
<evidence type="ECO:0000256" key="3">
    <source>
        <dbReference type="ARBA" id="ARBA00022763"/>
    </source>
</evidence>
<keyword evidence="3 7" id="KW-0227">DNA damage</keyword>
<keyword evidence="1 7" id="KW-0808">Transferase</keyword>
<dbReference type="InterPro" id="IPR002008">
    <property type="entry name" value="DNA_pol_X_beta-like"/>
</dbReference>
<dbReference type="PANTHER" id="PTHR11276:SF29">
    <property type="entry name" value="DNA POLYMERASE TYPE-X FAMILY PROTEIN POL4"/>
    <property type="match status" value="1"/>
</dbReference>
<organism evidence="10 11">
    <name type="scientific">Pseudovirgaria hyperparasitica</name>
    <dbReference type="NCBI Taxonomy" id="470096"/>
    <lineage>
        <taxon>Eukaryota</taxon>
        <taxon>Fungi</taxon>
        <taxon>Dikarya</taxon>
        <taxon>Ascomycota</taxon>
        <taxon>Pezizomycotina</taxon>
        <taxon>Dothideomycetes</taxon>
        <taxon>Dothideomycetes incertae sedis</taxon>
        <taxon>Acrospermales</taxon>
        <taxon>Acrospermaceae</taxon>
        <taxon>Pseudovirgaria</taxon>
    </lineage>
</organism>
<name>A0A6A6WMV5_9PEZI</name>
<comment type="catalytic activity">
    <reaction evidence="6 7">
        <text>DNA(n) + a 2'-deoxyribonucleoside 5'-triphosphate = DNA(n+1) + diphosphate</text>
        <dbReference type="Rhea" id="RHEA:22508"/>
        <dbReference type="Rhea" id="RHEA-COMP:17339"/>
        <dbReference type="Rhea" id="RHEA-COMP:17340"/>
        <dbReference type="ChEBI" id="CHEBI:33019"/>
        <dbReference type="ChEBI" id="CHEBI:61560"/>
        <dbReference type="ChEBI" id="CHEBI:173112"/>
        <dbReference type="EC" id="2.7.7.7"/>
    </reaction>
</comment>
<dbReference type="SUPFAM" id="SSF81585">
    <property type="entry name" value="PsbU/PolX domain-like"/>
    <property type="match status" value="1"/>
</dbReference>
<keyword evidence="7" id="KW-0539">Nucleus</keyword>
<dbReference type="Gene3D" id="1.10.150.20">
    <property type="entry name" value="5' to 3' exonuclease, C-terminal subdomain"/>
    <property type="match status" value="1"/>
</dbReference>
<dbReference type="RefSeq" id="XP_033606028.1">
    <property type="nucleotide sequence ID" value="XM_033741615.1"/>
</dbReference>
<feature type="domain" description="BRCT" evidence="9">
    <location>
        <begin position="180"/>
        <end position="205"/>
    </location>
</feature>
<evidence type="ECO:0000256" key="5">
    <source>
        <dbReference type="ARBA" id="ARBA00023204"/>
    </source>
</evidence>
<keyword evidence="2 7" id="KW-0548">Nucleotidyltransferase</keyword>
<evidence type="ECO:0000256" key="6">
    <source>
        <dbReference type="ARBA" id="ARBA00049244"/>
    </source>
</evidence>
<dbReference type="InterPro" id="IPR022312">
    <property type="entry name" value="DNA_pol_X"/>
</dbReference>
<keyword evidence="4 7" id="KW-0239">DNA-directed DNA polymerase</keyword>
<gene>
    <name evidence="10" type="ORF">EJ05DRAFT_433611</name>
</gene>
<sequence length="666" mass="75026">MTSPNSTQTSPDSEATAPPATRLDLSDLPPIYVLPVHMDETALYDIESKFLQYGATLTYDIKETRLAFANLEKKVRAKLELRWLQLWTEETVSQPAATEIDDTVHTVQPLAKRRRLDDGLVVAEVDPNDGHSTTDNESTVSDTHFGMESILPHDDSSIPSLSVPPALELVDMCTFPMNTITVIKLNWLEDCITAQKLLSLREYMIYQGRPVQAPQVVKRANADAGGHTPQVPTLPERRGFGTRHAMSDKRIHHQTSQLPLETTAEHEGGESDIPMEPDWVKSGLRYACQRVTPPNPPNQAFIEVLKQIRLERILIMDEIGVRAYSTSIAAVAAYPYEITTPREITRLPGCETKLANIWVEWKNTGRVQEAERMSTDEHLVKLNLFYNIWGVGAQTAHQFYYDRCWQDLDDVIDYGWKDLHRVQQIGVKYYDEFLDPIPRSEVESIVSVIRTHAIKVRDPGIEVVIVGGYRRGKSASGDVDVIVSHRSLKATQGLARDIVLSLEREEWITHTLIHSENNSLREQSTLPFKASGAGGGHGFDSLDKALVVWQHPQWSTKAEDLEANPGNVRNPNIHRRVDIIISPWRTVGCAIMGWSGGTTFQRDVRRYAKNVKNWKFDSSGVRDRGSGLLVPLEGPEGVSGSWQDAERKVFEGLGLEYREPWERCTN</sequence>
<dbReference type="GO" id="GO:0006303">
    <property type="term" value="P:double-strand break repair via nonhomologous end joining"/>
    <property type="evidence" value="ECO:0007669"/>
    <property type="project" value="TreeGrafter"/>
</dbReference>
<dbReference type="GO" id="GO:0046872">
    <property type="term" value="F:metal ion binding"/>
    <property type="evidence" value="ECO:0007669"/>
    <property type="project" value="UniProtKB-UniRule"/>
</dbReference>
<keyword evidence="5 7" id="KW-0234">DNA repair</keyword>
<dbReference type="Pfam" id="PF10391">
    <property type="entry name" value="DNA_pol_lambd_f"/>
    <property type="match status" value="1"/>
</dbReference>
<dbReference type="GO" id="GO:0003887">
    <property type="term" value="F:DNA-directed DNA polymerase activity"/>
    <property type="evidence" value="ECO:0007669"/>
    <property type="project" value="UniProtKB-UniRule"/>
</dbReference>
<dbReference type="CDD" id="cd00141">
    <property type="entry name" value="NT_POLXc"/>
    <property type="match status" value="1"/>
</dbReference>
<dbReference type="Proteomes" id="UP000799437">
    <property type="component" value="Unassembled WGS sequence"/>
</dbReference>
<feature type="compositionally biased region" description="Basic and acidic residues" evidence="8">
    <location>
        <begin position="235"/>
        <end position="249"/>
    </location>
</feature>
<dbReference type="Pfam" id="PF14792">
    <property type="entry name" value="DNA_pol_B_palm"/>
    <property type="match status" value="1"/>
</dbReference>
<comment type="similarity">
    <text evidence="7">Belongs to the DNA polymerase type-X family.</text>
</comment>
<evidence type="ECO:0000256" key="1">
    <source>
        <dbReference type="ARBA" id="ARBA00022679"/>
    </source>
</evidence>
<dbReference type="InterPro" id="IPR028207">
    <property type="entry name" value="DNA_pol_B_palm_palm"/>
</dbReference>
<dbReference type="InterPro" id="IPR010996">
    <property type="entry name" value="HHH_MUS81"/>
</dbReference>
<dbReference type="SMART" id="SM00483">
    <property type="entry name" value="POLXc"/>
    <property type="match status" value="1"/>
</dbReference>
<proteinExistence type="inferred from homology"/>
<comment type="function">
    <text evidence="7">DNA polymerase that functions in several pathways of DNA repair. Involved in base excision repair (BER) responsible for repair of lesions that give rise to abasic (AP) sites in DNA. Also contributes to DNA double-strand break repair by non-homologous end joining and homologous recombination. Has both template-dependent and template-independent (terminal transferase) DNA polymerase activities. Has also a 5'-deoxyribose-5-phosphate lyase (dRP lyase) activity.</text>
</comment>
<dbReference type="PANTHER" id="PTHR11276">
    <property type="entry name" value="DNA POLYMERASE TYPE-X FAMILY MEMBER"/>
    <property type="match status" value="1"/>
</dbReference>
<dbReference type="PROSITE" id="PS50172">
    <property type="entry name" value="BRCT"/>
    <property type="match status" value="1"/>
</dbReference>
<feature type="compositionally biased region" description="Polar residues" evidence="8">
    <location>
        <begin position="1"/>
        <end position="13"/>
    </location>
</feature>
<dbReference type="InterPro" id="IPR029398">
    <property type="entry name" value="PolB_thumb"/>
</dbReference>
<evidence type="ECO:0000256" key="7">
    <source>
        <dbReference type="RuleBase" id="RU366014"/>
    </source>
</evidence>
<dbReference type="GO" id="GO:0005634">
    <property type="term" value="C:nucleus"/>
    <property type="evidence" value="ECO:0007669"/>
    <property type="project" value="UniProtKB-SubCell"/>
</dbReference>
<evidence type="ECO:0000313" key="10">
    <source>
        <dbReference type="EMBL" id="KAF2763577.1"/>
    </source>
</evidence>
<dbReference type="InterPro" id="IPR037160">
    <property type="entry name" value="DNA_Pol_thumb_sf"/>
</dbReference>
<dbReference type="InterPro" id="IPR043519">
    <property type="entry name" value="NT_sf"/>
</dbReference>
<dbReference type="OrthoDB" id="205514at2759"/>
<reference evidence="10" key="1">
    <citation type="journal article" date="2020" name="Stud. Mycol.">
        <title>101 Dothideomycetes genomes: a test case for predicting lifestyles and emergence of pathogens.</title>
        <authorList>
            <person name="Haridas S."/>
            <person name="Albert R."/>
            <person name="Binder M."/>
            <person name="Bloem J."/>
            <person name="Labutti K."/>
            <person name="Salamov A."/>
            <person name="Andreopoulos B."/>
            <person name="Baker S."/>
            <person name="Barry K."/>
            <person name="Bills G."/>
            <person name="Bluhm B."/>
            <person name="Cannon C."/>
            <person name="Castanera R."/>
            <person name="Culley D."/>
            <person name="Daum C."/>
            <person name="Ezra D."/>
            <person name="Gonzalez J."/>
            <person name="Henrissat B."/>
            <person name="Kuo A."/>
            <person name="Liang C."/>
            <person name="Lipzen A."/>
            <person name="Lutzoni F."/>
            <person name="Magnuson J."/>
            <person name="Mondo S."/>
            <person name="Nolan M."/>
            <person name="Ohm R."/>
            <person name="Pangilinan J."/>
            <person name="Park H.-J."/>
            <person name="Ramirez L."/>
            <person name="Alfaro M."/>
            <person name="Sun H."/>
            <person name="Tritt A."/>
            <person name="Yoshinaga Y."/>
            <person name="Zwiers L.-H."/>
            <person name="Turgeon B."/>
            <person name="Goodwin S."/>
            <person name="Spatafora J."/>
            <person name="Crous P."/>
            <person name="Grigoriev I."/>
        </authorList>
    </citation>
    <scope>NUCLEOTIDE SEQUENCE</scope>
    <source>
        <strain evidence="10">CBS 121739</strain>
    </source>
</reference>
<dbReference type="PRINTS" id="PR00870">
    <property type="entry name" value="DNAPOLXBETA"/>
</dbReference>
<dbReference type="EMBL" id="ML996565">
    <property type="protein sequence ID" value="KAF2763577.1"/>
    <property type="molecule type" value="Genomic_DNA"/>
</dbReference>
<dbReference type="PRINTS" id="PR00869">
    <property type="entry name" value="DNAPOLX"/>
</dbReference>
<dbReference type="SUPFAM" id="SSF81301">
    <property type="entry name" value="Nucleotidyltransferase"/>
    <property type="match status" value="1"/>
</dbReference>
<evidence type="ECO:0000256" key="2">
    <source>
        <dbReference type="ARBA" id="ARBA00022695"/>
    </source>
</evidence>
<evidence type="ECO:0000259" key="9">
    <source>
        <dbReference type="PROSITE" id="PS50172"/>
    </source>
</evidence>
<keyword evidence="11" id="KW-1185">Reference proteome</keyword>
<dbReference type="InterPro" id="IPR018944">
    <property type="entry name" value="DNA_pol_lambd_fingers_domain"/>
</dbReference>
<dbReference type="Gene3D" id="3.30.460.10">
    <property type="entry name" value="Beta Polymerase, domain 2"/>
    <property type="match status" value="1"/>
</dbReference>
<dbReference type="FunFam" id="1.10.150.110:FF:000005">
    <property type="entry name" value="DNA polymerase POL4"/>
    <property type="match status" value="1"/>
</dbReference>
<evidence type="ECO:0000256" key="4">
    <source>
        <dbReference type="ARBA" id="ARBA00022932"/>
    </source>
</evidence>
<dbReference type="Gene3D" id="3.30.210.10">
    <property type="entry name" value="DNA polymerase, thumb domain"/>
    <property type="match status" value="1"/>
</dbReference>
<dbReference type="Gene3D" id="1.10.150.110">
    <property type="entry name" value="DNA polymerase beta, N-terminal domain-like"/>
    <property type="match status" value="1"/>
</dbReference>
<feature type="region of interest" description="Disordered" evidence="8">
    <location>
        <begin position="222"/>
        <end position="275"/>
    </location>
</feature>
<accession>A0A6A6WMV5</accession>
<dbReference type="InterPro" id="IPR027421">
    <property type="entry name" value="DNA_pol_lamdba_lyase_dom_sf"/>
</dbReference>
<feature type="region of interest" description="Disordered" evidence="8">
    <location>
        <begin position="1"/>
        <end position="23"/>
    </location>
</feature>
<evidence type="ECO:0000313" key="11">
    <source>
        <dbReference type="Proteomes" id="UP000799437"/>
    </source>
</evidence>